<dbReference type="GO" id="GO:0005035">
    <property type="term" value="F:death receptor activity"/>
    <property type="evidence" value="ECO:0007669"/>
    <property type="project" value="TreeGrafter"/>
</dbReference>
<keyword evidence="3" id="KW-0812">Transmembrane</keyword>
<dbReference type="PANTHER" id="PTHR46605">
    <property type="entry name" value="TUMOR NECROSIS FACTOR RECEPTOR"/>
    <property type="match status" value="1"/>
</dbReference>
<dbReference type="GO" id="GO:0007266">
    <property type="term" value="P:Rho protein signal transduction"/>
    <property type="evidence" value="ECO:0007669"/>
    <property type="project" value="TreeGrafter"/>
</dbReference>
<evidence type="ECO:0000259" key="4">
    <source>
        <dbReference type="PROSITE" id="PS50050"/>
    </source>
</evidence>
<feature type="domain" description="TNFR-Cys" evidence="4">
    <location>
        <begin position="102"/>
        <end position="140"/>
    </location>
</feature>
<dbReference type="GO" id="GO:0015026">
    <property type="term" value="F:coreceptor activity"/>
    <property type="evidence" value="ECO:0007669"/>
    <property type="project" value="TreeGrafter"/>
</dbReference>
<evidence type="ECO:0000256" key="1">
    <source>
        <dbReference type="PROSITE-ProRule" id="PRU00206"/>
    </source>
</evidence>
<organism evidence="5 6">
    <name type="scientific">Stylophora pistillata</name>
    <name type="common">Smooth cauliflower coral</name>
    <dbReference type="NCBI Taxonomy" id="50429"/>
    <lineage>
        <taxon>Eukaryota</taxon>
        <taxon>Metazoa</taxon>
        <taxon>Cnidaria</taxon>
        <taxon>Anthozoa</taxon>
        <taxon>Hexacorallia</taxon>
        <taxon>Scleractinia</taxon>
        <taxon>Astrocoeniina</taxon>
        <taxon>Pocilloporidae</taxon>
        <taxon>Stylophora</taxon>
    </lineage>
</organism>
<keyword evidence="6" id="KW-1185">Reference proteome</keyword>
<dbReference type="InterPro" id="IPR011029">
    <property type="entry name" value="DEATH-like_dom_sf"/>
</dbReference>
<dbReference type="SUPFAM" id="SSF47986">
    <property type="entry name" value="DEATH domain"/>
    <property type="match status" value="1"/>
</dbReference>
<dbReference type="SMART" id="SM00208">
    <property type="entry name" value="TNFR"/>
    <property type="match status" value="2"/>
</dbReference>
<dbReference type="Gene3D" id="2.10.50.10">
    <property type="entry name" value="Tumor Necrosis Factor Receptor, subunit A, domain 2"/>
    <property type="match status" value="1"/>
</dbReference>
<name>A0A2B4SGJ8_STYPI</name>
<reference evidence="6" key="1">
    <citation type="journal article" date="2017" name="bioRxiv">
        <title>Comparative analysis of the genomes of Stylophora pistillata and Acropora digitifera provides evidence for extensive differences between species of corals.</title>
        <authorList>
            <person name="Voolstra C.R."/>
            <person name="Li Y."/>
            <person name="Liew Y.J."/>
            <person name="Baumgarten S."/>
            <person name="Zoccola D."/>
            <person name="Flot J.-F."/>
            <person name="Tambutte S."/>
            <person name="Allemand D."/>
            <person name="Aranda M."/>
        </authorList>
    </citation>
    <scope>NUCLEOTIDE SEQUENCE [LARGE SCALE GENOMIC DNA]</scope>
</reference>
<dbReference type="GO" id="GO:0048406">
    <property type="term" value="F:nerve growth factor binding"/>
    <property type="evidence" value="ECO:0007669"/>
    <property type="project" value="TreeGrafter"/>
</dbReference>
<feature type="region of interest" description="Disordered" evidence="2">
    <location>
        <begin position="410"/>
        <end position="436"/>
    </location>
</feature>
<evidence type="ECO:0000256" key="2">
    <source>
        <dbReference type="SAM" id="MobiDB-lite"/>
    </source>
</evidence>
<feature type="repeat" description="TNFR-Cys" evidence="1">
    <location>
        <begin position="102"/>
        <end position="140"/>
    </location>
</feature>
<dbReference type="CDD" id="cd00185">
    <property type="entry name" value="TNFRSF"/>
    <property type="match status" value="1"/>
</dbReference>
<comment type="caution">
    <text evidence="5">The sequence shown here is derived from an EMBL/GenBank/DDBJ whole genome shotgun (WGS) entry which is preliminary data.</text>
</comment>
<dbReference type="PROSITE" id="PS00652">
    <property type="entry name" value="TNFR_NGFR_1"/>
    <property type="match status" value="1"/>
</dbReference>
<sequence>MPEGNVIQSWQKMVESEVIIKVLVIFGFVFLLWQWNFLEDLQDSNEFYPDGLDKCPPDTYTIQEDNSRRVKCFACPVCPLGEEPSAPCGIAVDTKPASECIPCKPGTYSDKVDSRSCKICSVCEFRNAISSCTLAKNTECQDCPKRYYEDEKTHRCKPCYVCCPKSYTVLKECLISKKCKEGCARSTNVRKYFKKKIARSANATYNEALMKQHTKSLKQSNLSKFDHLNSSDKNVSLTIVKRNLKAEVELKRDQSSHNTVSQTGNNSEWDIDELEKLYFLEVPDITKLEKEEGDQEITDQDKNSNHPSTRKKKLNGAKIRAVKVEERVSSQTSLGKNYITLQPTAAAPKKVTDLGQVTPHNDAAPNEFLISALGSFTGTIFAAVFLILMGLLIFSQYKKHVCKMLHDRKKLKRTTSDSSDTQSTGETSDSAEGETTKLTYEEASTVTVSQGLRLSELPPDLENLLAQRLDVRRKGQYGWQKIGAAFKISKHVLQQLKNEYKKDNGSPTCALMSILGASKCTKLSDLLKVLNSRNVNRPDVARKVKRYIRKANKSQ</sequence>
<gene>
    <name evidence="5" type="primary">FAS</name>
    <name evidence="5" type="ORF">AWC38_SpisGene7580</name>
</gene>
<keyword evidence="3" id="KW-1133">Transmembrane helix</keyword>
<dbReference type="PROSITE" id="PS50050">
    <property type="entry name" value="TNFR_NGFR_2"/>
    <property type="match status" value="1"/>
</dbReference>
<dbReference type="Pfam" id="PF00020">
    <property type="entry name" value="TNFR_c6"/>
    <property type="match status" value="2"/>
</dbReference>
<dbReference type="OrthoDB" id="5957841at2759"/>
<dbReference type="GO" id="GO:0009986">
    <property type="term" value="C:cell surface"/>
    <property type="evidence" value="ECO:0007669"/>
    <property type="project" value="TreeGrafter"/>
</dbReference>
<dbReference type="Proteomes" id="UP000225706">
    <property type="component" value="Unassembled WGS sequence"/>
</dbReference>
<keyword evidence="5" id="KW-0675">Receptor</keyword>
<protein>
    <submittedName>
        <fullName evidence="5">Tumor necrosis factor receptor superfamily member 6</fullName>
    </submittedName>
</protein>
<dbReference type="AlphaFoldDB" id="A0A2B4SGJ8"/>
<accession>A0A2B4SGJ8</accession>
<evidence type="ECO:0000313" key="5">
    <source>
        <dbReference type="EMBL" id="PFX27697.1"/>
    </source>
</evidence>
<proteinExistence type="predicted"/>
<feature type="transmembrane region" description="Helical" evidence="3">
    <location>
        <begin position="18"/>
        <end position="35"/>
    </location>
</feature>
<dbReference type="Gene3D" id="1.10.533.10">
    <property type="entry name" value="Death Domain, Fas"/>
    <property type="match status" value="1"/>
</dbReference>
<evidence type="ECO:0000256" key="3">
    <source>
        <dbReference type="SAM" id="Phobius"/>
    </source>
</evidence>
<dbReference type="PANTHER" id="PTHR46605:SF2">
    <property type="entry name" value="TNFR-CYS DOMAIN-CONTAINING PROTEIN"/>
    <property type="match status" value="1"/>
</dbReference>
<keyword evidence="3" id="KW-0472">Membrane</keyword>
<evidence type="ECO:0000313" key="6">
    <source>
        <dbReference type="Proteomes" id="UP000225706"/>
    </source>
</evidence>
<dbReference type="InterPro" id="IPR001368">
    <property type="entry name" value="TNFR/NGFR_Cys_rich_reg"/>
</dbReference>
<dbReference type="EMBL" id="LSMT01000097">
    <property type="protein sequence ID" value="PFX27697.1"/>
    <property type="molecule type" value="Genomic_DNA"/>
</dbReference>
<dbReference type="GO" id="GO:0005886">
    <property type="term" value="C:plasma membrane"/>
    <property type="evidence" value="ECO:0007669"/>
    <property type="project" value="TreeGrafter"/>
</dbReference>
<feature type="transmembrane region" description="Helical" evidence="3">
    <location>
        <begin position="368"/>
        <end position="394"/>
    </location>
</feature>
<dbReference type="InterPro" id="IPR052302">
    <property type="entry name" value="Neurotrophin_rcpt-DD"/>
</dbReference>
<comment type="caution">
    <text evidence="1">Lacks conserved residue(s) required for the propagation of feature annotation.</text>
</comment>
<feature type="compositionally biased region" description="Low complexity" evidence="2">
    <location>
        <begin position="416"/>
        <end position="430"/>
    </location>
</feature>
<feature type="region of interest" description="Disordered" evidence="2">
    <location>
        <begin position="290"/>
        <end position="316"/>
    </location>
</feature>